<organism evidence="1 2">
    <name type="scientific">Panagrolaimus sp. ES5</name>
    <dbReference type="NCBI Taxonomy" id="591445"/>
    <lineage>
        <taxon>Eukaryota</taxon>
        <taxon>Metazoa</taxon>
        <taxon>Ecdysozoa</taxon>
        <taxon>Nematoda</taxon>
        <taxon>Chromadorea</taxon>
        <taxon>Rhabditida</taxon>
        <taxon>Tylenchina</taxon>
        <taxon>Panagrolaimomorpha</taxon>
        <taxon>Panagrolaimoidea</taxon>
        <taxon>Panagrolaimidae</taxon>
        <taxon>Panagrolaimus</taxon>
    </lineage>
</organism>
<evidence type="ECO:0000313" key="2">
    <source>
        <dbReference type="WBParaSite" id="ES5_v2.g17466.t1"/>
    </source>
</evidence>
<name>A0AC34FJS6_9BILA</name>
<reference evidence="2" key="1">
    <citation type="submission" date="2022-11" db="UniProtKB">
        <authorList>
            <consortium name="WormBaseParasite"/>
        </authorList>
    </citation>
    <scope>IDENTIFICATION</scope>
</reference>
<evidence type="ECO:0000313" key="1">
    <source>
        <dbReference type="Proteomes" id="UP000887579"/>
    </source>
</evidence>
<dbReference type="WBParaSite" id="ES5_v2.g17466.t1">
    <property type="protein sequence ID" value="ES5_v2.g17466.t1"/>
    <property type="gene ID" value="ES5_v2.g17466"/>
</dbReference>
<dbReference type="Proteomes" id="UP000887579">
    <property type="component" value="Unplaced"/>
</dbReference>
<sequence>MSEGYCSSDSSTSTDRTLANILFVLVTPDYERNDIFIFYQTALAFYLAYLTVCGIRIFTETNFVKYSEPSENDKSELIESENESDFISVNEIKELSVKELKELRKKKNTLQMVSLR</sequence>
<protein>
    <submittedName>
        <fullName evidence="2">Uncharacterized protein</fullName>
    </submittedName>
</protein>
<accession>A0AC34FJS6</accession>
<proteinExistence type="predicted"/>